<protein>
    <submittedName>
        <fullName evidence="2">Short-chain dehydrogenase/reductase SDR</fullName>
    </submittedName>
</protein>
<feature type="non-terminal residue" evidence="2">
    <location>
        <position position="1"/>
    </location>
</feature>
<comment type="caution">
    <text evidence="2">The sequence shown here is derived from an EMBL/GenBank/DDBJ whole genome shotgun (WGS) entry which is preliminary data.</text>
</comment>
<dbReference type="AlphaFoldDB" id="T1BQ09"/>
<evidence type="ECO:0000313" key="2">
    <source>
        <dbReference type="EMBL" id="EQD56060.1"/>
    </source>
</evidence>
<dbReference type="Gene3D" id="3.40.225.10">
    <property type="entry name" value="Class II aldolase/adducin N-terminal domain"/>
    <property type="match status" value="1"/>
</dbReference>
<organism evidence="2">
    <name type="scientific">mine drainage metagenome</name>
    <dbReference type="NCBI Taxonomy" id="410659"/>
    <lineage>
        <taxon>unclassified sequences</taxon>
        <taxon>metagenomes</taxon>
        <taxon>ecological metagenomes</taxon>
    </lineage>
</organism>
<reference evidence="2" key="1">
    <citation type="submission" date="2013-08" db="EMBL/GenBank/DDBJ databases">
        <authorList>
            <person name="Mendez C."/>
            <person name="Richter M."/>
            <person name="Ferrer M."/>
            <person name="Sanchez J."/>
        </authorList>
    </citation>
    <scope>NUCLEOTIDE SEQUENCE</scope>
</reference>
<dbReference type="SUPFAM" id="SSF53639">
    <property type="entry name" value="AraD/HMP-PK domain-like"/>
    <property type="match status" value="1"/>
</dbReference>
<feature type="domain" description="Class II aldolase/adducin N-terminal" evidence="1">
    <location>
        <begin position="1"/>
        <end position="183"/>
    </location>
</feature>
<dbReference type="InterPro" id="IPR036409">
    <property type="entry name" value="Aldolase_II/adducin_N_sf"/>
</dbReference>
<dbReference type="SMART" id="SM01007">
    <property type="entry name" value="Aldolase_II"/>
    <property type="match status" value="1"/>
</dbReference>
<dbReference type="EMBL" id="AUZZ01003761">
    <property type="protein sequence ID" value="EQD56060.1"/>
    <property type="molecule type" value="Genomic_DNA"/>
</dbReference>
<dbReference type="InterPro" id="IPR001303">
    <property type="entry name" value="Aldolase_II/adducin_N"/>
</dbReference>
<sequence>HGGGNTSAKTEEIDHTGVKRRILRVKGSGSDLSTISEKGFTGLRLDDLISAEKISVMSDESMSDYLRKSMIDPSEPSPSVESFLHAFIPSRFVMHSHADSILSITNTDLQEDAVAGILDNVIVLPYIPPGFKLAKAILAIGKDAIGKVDGIVLSRHGLFTFSDSAEDAWNRHTKIVAAANRYIEKK</sequence>
<proteinExistence type="predicted"/>
<reference evidence="2" key="2">
    <citation type="journal article" date="2014" name="ISME J.">
        <title>Microbial stratification in low pH oxic and suboxic macroscopic growths along an acid mine drainage.</title>
        <authorList>
            <person name="Mendez-Garcia C."/>
            <person name="Mesa V."/>
            <person name="Sprenger R.R."/>
            <person name="Richter M."/>
            <person name="Diez M.S."/>
            <person name="Solano J."/>
            <person name="Bargiela R."/>
            <person name="Golyshina O.V."/>
            <person name="Manteca A."/>
            <person name="Ramos J.L."/>
            <person name="Gallego J.R."/>
            <person name="Llorente I."/>
            <person name="Martins Dos Santos V.A."/>
            <person name="Jensen O.N."/>
            <person name="Pelaez A.I."/>
            <person name="Sanchez J."/>
            <person name="Ferrer M."/>
        </authorList>
    </citation>
    <scope>NUCLEOTIDE SEQUENCE</scope>
</reference>
<evidence type="ECO:0000259" key="1">
    <source>
        <dbReference type="SMART" id="SM01007"/>
    </source>
</evidence>
<name>T1BQ09_9ZZZZ</name>
<gene>
    <name evidence="2" type="ORF">B2A_05411</name>
</gene>
<feature type="non-terminal residue" evidence="2">
    <location>
        <position position="186"/>
    </location>
</feature>
<accession>T1BQ09</accession>
<dbReference type="Pfam" id="PF00596">
    <property type="entry name" value="Aldolase_II"/>
    <property type="match status" value="1"/>
</dbReference>